<proteinExistence type="inferred from homology"/>
<dbReference type="InterPro" id="IPR003439">
    <property type="entry name" value="ABC_transporter-like_ATP-bd"/>
</dbReference>
<keyword evidence="8 9" id="KW-0472">Membrane</keyword>
<gene>
    <name evidence="12" type="ORF">SAMN04488056_11524</name>
</gene>
<dbReference type="Gene3D" id="1.20.1560.10">
    <property type="entry name" value="ABC transporter type 1, transmembrane domain"/>
    <property type="match status" value="1"/>
</dbReference>
<dbReference type="EMBL" id="FOVR01000015">
    <property type="protein sequence ID" value="SFO88749.1"/>
    <property type="molecule type" value="Genomic_DNA"/>
</dbReference>
<dbReference type="PANTHER" id="PTHR43394:SF1">
    <property type="entry name" value="ATP-BINDING CASSETTE SUB-FAMILY B MEMBER 10, MITOCHONDRIAL"/>
    <property type="match status" value="1"/>
</dbReference>
<evidence type="ECO:0000256" key="2">
    <source>
        <dbReference type="ARBA" id="ARBA00005417"/>
    </source>
</evidence>
<keyword evidence="5" id="KW-0547">Nucleotide-binding</keyword>
<dbReference type="AlphaFoldDB" id="A0A1I5KUE1"/>
<dbReference type="InterPro" id="IPR017871">
    <property type="entry name" value="ABC_transporter-like_CS"/>
</dbReference>
<dbReference type="SMART" id="SM00382">
    <property type="entry name" value="AAA"/>
    <property type="match status" value="1"/>
</dbReference>
<dbReference type="InterPro" id="IPR011527">
    <property type="entry name" value="ABC1_TM_dom"/>
</dbReference>
<evidence type="ECO:0000259" key="10">
    <source>
        <dbReference type="PROSITE" id="PS50893"/>
    </source>
</evidence>
<dbReference type="InterPro" id="IPR039421">
    <property type="entry name" value="Type_1_exporter"/>
</dbReference>
<dbReference type="OrthoDB" id="9804259at2"/>
<keyword evidence="3" id="KW-0813">Transport</keyword>
<dbReference type="PROSITE" id="PS50893">
    <property type="entry name" value="ABC_TRANSPORTER_2"/>
    <property type="match status" value="1"/>
</dbReference>
<comment type="subcellular location">
    <subcellularLocation>
        <location evidence="1">Cell membrane</location>
        <topology evidence="1">Multi-pass membrane protein</topology>
    </subcellularLocation>
</comment>
<dbReference type="PROSITE" id="PS00211">
    <property type="entry name" value="ABC_TRANSPORTER_1"/>
    <property type="match status" value="1"/>
</dbReference>
<dbReference type="SUPFAM" id="SSF90123">
    <property type="entry name" value="ABC transporter transmembrane region"/>
    <property type="match status" value="1"/>
</dbReference>
<dbReference type="CDD" id="cd18552">
    <property type="entry name" value="ABC_6TM_MsbA_like"/>
    <property type="match status" value="1"/>
</dbReference>
<keyword evidence="4 9" id="KW-0812">Transmembrane</keyword>
<dbReference type="InterPro" id="IPR036640">
    <property type="entry name" value="ABC1_TM_sf"/>
</dbReference>
<dbReference type="GO" id="GO:0016887">
    <property type="term" value="F:ATP hydrolysis activity"/>
    <property type="evidence" value="ECO:0007669"/>
    <property type="project" value="InterPro"/>
</dbReference>
<keyword evidence="6 12" id="KW-0067">ATP-binding</keyword>
<feature type="transmembrane region" description="Helical" evidence="9">
    <location>
        <begin position="180"/>
        <end position="198"/>
    </location>
</feature>
<sequence>MIAETIRTLRDRLFSDQSNSRYLIYRLLSENFHIYYKRYILAFILMAVVAGTTALSAWIMKDIVNGIFVSKDFNQVWLISGAVIVIFVAKGLATYWQTTILAHIGNAIVADQQRKMYRHFLSQGADFFHDFPSSELITRISHNATAARAVMDVLITSIGRDALSLIGLVCVMVFQDPLLSLIALVVAPPAVIMISMLVRRVKRIAKEQFISLTQTTQTMQESALGFRIIRTFGMEGIMTAKMDDAIEGVEKRANKIATLTARTNPMTETLGGFAIALVILYSGWRTIIGGQSPGEFISFLTALLLAADPARRLSRLKVNMESGLVGVRLMFEILDRPTRLIERAGAGELNVTNGDIAFEAVSFSYGDDEPVLKDLSLVIPGGKTTALVGPSGGGKSTIMGLVQRFNDVSEGRIVIDGVDIRDCTIASLNQHIALVTQDTVLFSGSIRENIRFGRMDATDDEVEAAAKNAFAHDFIMAQPQGYDTQIGENGTSLSGGQKQRVAIARAMLKNAPIVLLDEATSALDSQSEAKVQAAFERLSENRTSLVIAHRLSTIRNADKICVIEDGQLIEEGSHDELLGKDGFYASLVNLQYKK</sequence>
<keyword evidence="7 9" id="KW-1133">Transmembrane helix</keyword>
<protein>
    <submittedName>
        <fullName evidence="12">ATP-binding cassette, subfamily B</fullName>
    </submittedName>
</protein>
<feature type="transmembrane region" description="Helical" evidence="9">
    <location>
        <begin position="270"/>
        <end position="288"/>
    </location>
</feature>
<evidence type="ECO:0000259" key="11">
    <source>
        <dbReference type="PROSITE" id="PS50929"/>
    </source>
</evidence>
<evidence type="ECO:0000313" key="12">
    <source>
        <dbReference type="EMBL" id="SFO88749.1"/>
    </source>
</evidence>
<dbReference type="PANTHER" id="PTHR43394">
    <property type="entry name" value="ATP-DEPENDENT PERMEASE MDL1, MITOCHONDRIAL"/>
    <property type="match status" value="1"/>
</dbReference>
<evidence type="ECO:0000313" key="13">
    <source>
        <dbReference type="Proteomes" id="UP000199236"/>
    </source>
</evidence>
<dbReference type="Proteomes" id="UP000199236">
    <property type="component" value="Unassembled WGS sequence"/>
</dbReference>
<dbReference type="FunFam" id="3.40.50.300:FF:000287">
    <property type="entry name" value="Multidrug ABC transporter ATP-binding protein"/>
    <property type="match status" value="1"/>
</dbReference>
<feature type="transmembrane region" description="Helical" evidence="9">
    <location>
        <begin position="39"/>
        <end position="60"/>
    </location>
</feature>
<evidence type="ECO:0000256" key="3">
    <source>
        <dbReference type="ARBA" id="ARBA00022448"/>
    </source>
</evidence>
<feature type="transmembrane region" description="Helical" evidence="9">
    <location>
        <begin position="149"/>
        <end position="174"/>
    </location>
</feature>
<accession>A0A1I5KUE1</accession>
<evidence type="ECO:0000256" key="7">
    <source>
        <dbReference type="ARBA" id="ARBA00022989"/>
    </source>
</evidence>
<evidence type="ECO:0000256" key="6">
    <source>
        <dbReference type="ARBA" id="ARBA00022840"/>
    </source>
</evidence>
<dbReference type="PROSITE" id="PS50929">
    <property type="entry name" value="ABC_TM1F"/>
    <property type="match status" value="1"/>
</dbReference>
<keyword evidence="13" id="KW-1185">Reference proteome</keyword>
<dbReference type="SUPFAM" id="SSF52540">
    <property type="entry name" value="P-loop containing nucleoside triphosphate hydrolases"/>
    <property type="match status" value="1"/>
</dbReference>
<evidence type="ECO:0000256" key="5">
    <source>
        <dbReference type="ARBA" id="ARBA00022741"/>
    </source>
</evidence>
<dbReference type="InterPro" id="IPR003593">
    <property type="entry name" value="AAA+_ATPase"/>
</dbReference>
<evidence type="ECO:0000256" key="1">
    <source>
        <dbReference type="ARBA" id="ARBA00004651"/>
    </source>
</evidence>
<dbReference type="Gene3D" id="3.40.50.300">
    <property type="entry name" value="P-loop containing nucleotide triphosphate hydrolases"/>
    <property type="match status" value="1"/>
</dbReference>
<reference evidence="12 13" key="1">
    <citation type="submission" date="2016-10" db="EMBL/GenBank/DDBJ databases">
        <authorList>
            <person name="de Groot N.N."/>
        </authorList>
    </citation>
    <scope>NUCLEOTIDE SEQUENCE [LARGE SCALE GENOMIC DNA]</scope>
    <source>
        <strain evidence="12 13">CGMCC 1.9157</strain>
    </source>
</reference>
<evidence type="ECO:0000256" key="9">
    <source>
        <dbReference type="SAM" id="Phobius"/>
    </source>
</evidence>
<comment type="similarity">
    <text evidence="2">Belongs to the ABC transporter superfamily.</text>
</comment>
<organism evidence="12 13">
    <name type="scientific">Cohaesibacter marisflavi</name>
    <dbReference type="NCBI Taxonomy" id="655353"/>
    <lineage>
        <taxon>Bacteria</taxon>
        <taxon>Pseudomonadati</taxon>
        <taxon>Pseudomonadota</taxon>
        <taxon>Alphaproteobacteria</taxon>
        <taxon>Hyphomicrobiales</taxon>
        <taxon>Cohaesibacteraceae</taxon>
    </lineage>
</organism>
<name>A0A1I5KUE1_9HYPH</name>
<evidence type="ECO:0000256" key="4">
    <source>
        <dbReference type="ARBA" id="ARBA00022692"/>
    </source>
</evidence>
<dbReference type="Pfam" id="PF00005">
    <property type="entry name" value="ABC_tran"/>
    <property type="match status" value="1"/>
</dbReference>
<dbReference type="RefSeq" id="WP_090075123.1">
    <property type="nucleotide sequence ID" value="NZ_FOVR01000015.1"/>
</dbReference>
<dbReference type="Pfam" id="PF00664">
    <property type="entry name" value="ABC_membrane"/>
    <property type="match status" value="1"/>
</dbReference>
<dbReference type="GO" id="GO:0005524">
    <property type="term" value="F:ATP binding"/>
    <property type="evidence" value="ECO:0007669"/>
    <property type="project" value="UniProtKB-KW"/>
</dbReference>
<dbReference type="STRING" id="655353.SAMN04488056_11524"/>
<dbReference type="GO" id="GO:0005886">
    <property type="term" value="C:plasma membrane"/>
    <property type="evidence" value="ECO:0007669"/>
    <property type="project" value="UniProtKB-SubCell"/>
</dbReference>
<dbReference type="InterPro" id="IPR027417">
    <property type="entry name" value="P-loop_NTPase"/>
</dbReference>
<feature type="domain" description="ABC transmembrane type-1" evidence="11">
    <location>
        <begin position="40"/>
        <end position="316"/>
    </location>
</feature>
<feature type="transmembrane region" description="Helical" evidence="9">
    <location>
        <begin position="76"/>
        <end position="96"/>
    </location>
</feature>
<dbReference type="GO" id="GO:0015421">
    <property type="term" value="F:ABC-type oligopeptide transporter activity"/>
    <property type="evidence" value="ECO:0007669"/>
    <property type="project" value="TreeGrafter"/>
</dbReference>
<evidence type="ECO:0000256" key="8">
    <source>
        <dbReference type="ARBA" id="ARBA00023136"/>
    </source>
</evidence>
<feature type="domain" description="ABC transporter" evidence="10">
    <location>
        <begin position="356"/>
        <end position="590"/>
    </location>
</feature>